<comment type="caution">
    <text evidence="2">The sequence shown here is derived from an EMBL/GenBank/DDBJ whole genome shotgun (WGS) entry which is preliminary data.</text>
</comment>
<dbReference type="RefSeq" id="WP_382312297.1">
    <property type="nucleotide sequence ID" value="NZ_JBHUFD010000001.1"/>
</dbReference>
<keyword evidence="3" id="KW-1185">Reference proteome</keyword>
<protein>
    <submittedName>
        <fullName evidence="2">Uncharacterized protein</fullName>
    </submittedName>
</protein>
<proteinExistence type="predicted"/>
<dbReference type="Proteomes" id="UP001597197">
    <property type="component" value="Unassembled WGS sequence"/>
</dbReference>
<organism evidence="2 3">
    <name type="scientific">Hymenobacter bucti</name>
    <dbReference type="NCBI Taxonomy" id="1844114"/>
    <lineage>
        <taxon>Bacteria</taxon>
        <taxon>Pseudomonadati</taxon>
        <taxon>Bacteroidota</taxon>
        <taxon>Cytophagia</taxon>
        <taxon>Cytophagales</taxon>
        <taxon>Hymenobacteraceae</taxon>
        <taxon>Hymenobacter</taxon>
    </lineage>
</organism>
<sequence>MSLAHLESDQEDAKPSVNPFENTKKKSTQTQDPNTNAVSTHGNTTDGNDAGEGVHNTRNNPQGNSPMSVDTHNNSTKKGPGKQGD</sequence>
<dbReference type="EMBL" id="JBHUFD010000001">
    <property type="protein sequence ID" value="MFD1871959.1"/>
    <property type="molecule type" value="Genomic_DNA"/>
</dbReference>
<evidence type="ECO:0000313" key="3">
    <source>
        <dbReference type="Proteomes" id="UP001597197"/>
    </source>
</evidence>
<feature type="compositionally biased region" description="Polar residues" evidence="1">
    <location>
        <begin position="28"/>
        <end position="47"/>
    </location>
</feature>
<evidence type="ECO:0000256" key="1">
    <source>
        <dbReference type="SAM" id="MobiDB-lite"/>
    </source>
</evidence>
<feature type="compositionally biased region" description="Basic and acidic residues" evidence="1">
    <location>
        <begin position="1"/>
        <end position="14"/>
    </location>
</feature>
<gene>
    <name evidence="2" type="ORF">ACFSDX_05955</name>
</gene>
<feature type="compositionally biased region" description="Polar residues" evidence="1">
    <location>
        <begin position="56"/>
        <end position="77"/>
    </location>
</feature>
<feature type="region of interest" description="Disordered" evidence="1">
    <location>
        <begin position="1"/>
        <end position="85"/>
    </location>
</feature>
<reference evidence="3" key="1">
    <citation type="journal article" date="2019" name="Int. J. Syst. Evol. Microbiol.">
        <title>The Global Catalogue of Microorganisms (GCM) 10K type strain sequencing project: providing services to taxonomists for standard genome sequencing and annotation.</title>
        <authorList>
            <consortium name="The Broad Institute Genomics Platform"/>
            <consortium name="The Broad Institute Genome Sequencing Center for Infectious Disease"/>
            <person name="Wu L."/>
            <person name="Ma J."/>
        </authorList>
    </citation>
    <scope>NUCLEOTIDE SEQUENCE [LARGE SCALE GENOMIC DNA]</scope>
    <source>
        <strain evidence="3">CGMCC 1.15795</strain>
    </source>
</reference>
<evidence type="ECO:0000313" key="2">
    <source>
        <dbReference type="EMBL" id="MFD1871959.1"/>
    </source>
</evidence>
<name>A0ABW4QRJ5_9BACT</name>
<accession>A0ABW4QRJ5</accession>